<organism evidence="8 9">
    <name type="scientific">Chitinophaga defluvii</name>
    <dbReference type="NCBI Taxonomy" id="3163343"/>
    <lineage>
        <taxon>Bacteria</taxon>
        <taxon>Pseudomonadati</taxon>
        <taxon>Bacteroidota</taxon>
        <taxon>Chitinophagia</taxon>
        <taxon>Chitinophagales</taxon>
        <taxon>Chitinophagaceae</taxon>
        <taxon>Chitinophaga</taxon>
    </lineage>
</organism>
<keyword evidence="4" id="KW-0472">Membrane</keyword>
<keyword evidence="5" id="KW-0998">Cell outer membrane</keyword>
<gene>
    <name evidence="8" type="ORF">ABR189_23745</name>
</gene>
<dbReference type="PROSITE" id="PS51257">
    <property type="entry name" value="PROKAR_LIPOPROTEIN"/>
    <property type="match status" value="1"/>
</dbReference>
<sequence>MKKQFIYPVYMVLTLAALWLSGCKKDYLERTPSDYISEEEVFRNIENAQAFLNNAYNALPDWLYPSDGGNYNIGAGTDEMVHQWFHARTARDFNSGNWNPANFPLQNVYTDCYSAIRRINIFLKNFDLIPEEVGTGVGNRKNRLKGEAYGLRAFYYFELFKMWGGVPLLDHALSPAGENIYLPRNTEEEVISFIKKDIEEAIALLPAKHDDSQLGRFTATAAKALLSKVTLYYASSLWNPGNDAARWEAAAIAAKDAISYAEKNGYIISLGEVGQKKAYERIFLELNNPEVLFCKNTYMSSYWDFYASSLGCGGWYGDSPLQEMVDDYETATGLSIKDPAAHYNNQDPYINRDPRFYQSILFHGAQWQGRKINVAPGGLDRDMDRQRTNYFVRKYIQEGHNLFTDVGSIYRRFSIYRLGELYLNYAEAWNERYGPDNTVYDAVNKLRNRAGMPDLPGGLSKEIMRERIRHERRIELAFEGHRFWDVRRWKIAEQVDNGEVHGVNVSTAGVFTYPVYETRVFDKKKHYVFPIPQSELDKNQNMKQNPGWE</sequence>
<proteinExistence type="inferred from homology"/>
<comment type="similarity">
    <text evidence="2">Belongs to the SusD family.</text>
</comment>
<name>A0ABV2TBL0_9BACT</name>
<comment type="caution">
    <text evidence="8">The sequence shown here is derived from an EMBL/GenBank/DDBJ whole genome shotgun (WGS) entry which is preliminary data.</text>
</comment>
<keyword evidence="9" id="KW-1185">Reference proteome</keyword>
<evidence type="ECO:0000256" key="2">
    <source>
        <dbReference type="ARBA" id="ARBA00006275"/>
    </source>
</evidence>
<dbReference type="RefSeq" id="WP_354662985.1">
    <property type="nucleotide sequence ID" value="NZ_JBEXAC010000002.1"/>
</dbReference>
<dbReference type="Gene3D" id="1.25.40.390">
    <property type="match status" value="1"/>
</dbReference>
<protein>
    <submittedName>
        <fullName evidence="8">RagB/SusD family nutrient uptake outer membrane protein</fullName>
    </submittedName>
</protein>
<dbReference type="EMBL" id="JBEXAC010000002">
    <property type="protein sequence ID" value="MET7000426.1"/>
    <property type="molecule type" value="Genomic_DNA"/>
</dbReference>
<dbReference type="Pfam" id="PF07980">
    <property type="entry name" value="SusD_RagB"/>
    <property type="match status" value="1"/>
</dbReference>
<evidence type="ECO:0000313" key="9">
    <source>
        <dbReference type="Proteomes" id="UP001549749"/>
    </source>
</evidence>
<evidence type="ECO:0000256" key="1">
    <source>
        <dbReference type="ARBA" id="ARBA00004442"/>
    </source>
</evidence>
<evidence type="ECO:0000256" key="3">
    <source>
        <dbReference type="ARBA" id="ARBA00022729"/>
    </source>
</evidence>
<evidence type="ECO:0000256" key="4">
    <source>
        <dbReference type="ARBA" id="ARBA00023136"/>
    </source>
</evidence>
<dbReference type="Pfam" id="PF14322">
    <property type="entry name" value="SusD-like_3"/>
    <property type="match status" value="1"/>
</dbReference>
<reference evidence="8 9" key="1">
    <citation type="submission" date="2024-06" db="EMBL/GenBank/DDBJ databases">
        <title>Chitinophaga defluvii sp. nov., isolated from municipal sewage.</title>
        <authorList>
            <person name="Zhang L."/>
        </authorList>
    </citation>
    <scope>NUCLEOTIDE SEQUENCE [LARGE SCALE GENOMIC DNA]</scope>
    <source>
        <strain evidence="8 9">H8</strain>
    </source>
</reference>
<keyword evidence="3" id="KW-0732">Signal</keyword>
<comment type="subcellular location">
    <subcellularLocation>
        <location evidence="1">Cell outer membrane</location>
    </subcellularLocation>
</comment>
<dbReference type="SUPFAM" id="SSF48452">
    <property type="entry name" value="TPR-like"/>
    <property type="match status" value="1"/>
</dbReference>
<dbReference type="Proteomes" id="UP001549749">
    <property type="component" value="Unassembled WGS sequence"/>
</dbReference>
<accession>A0ABV2TBL0</accession>
<evidence type="ECO:0000259" key="7">
    <source>
        <dbReference type="Pfam" id="PF14322"/>
    </source>
</evidence>
<dbReference type="InterPro" id="IPR011990">
    <property type="entry name" value="TPR-like_helical_dom_sf"/>
</dbReference>
<dbReference type="InterPro" id="IPR033985">
    <property type="entry name" value="SusD-like_N"/>
</dbReference>
<evidence type="ECO:0000313" key="8">
    <source>
        <dbReference type="EMBL" id="MET7000426.1"/>
    </source>
</evidence>
<evidence type="ECO:0000259" key="6">
    <source>
        <dbReference type="Pfam" id="PF07980"/>
    </source>
</evidence>
<evidence type="ECO:0000256" key="5">
    <source>
        <dbReference type="ARBA" id="ARBA00023237"/>
    </source>
</evidence>
<feature type="domain" description="RagB/SusD" evidence="6">
    <location>
        <begin position="312"/>
        <end position="548"/>
    </location>
</feature>
<feature type="domain" description="SusD-like N-terminal" evidence="7">
    <location>
        <begin position="26"/>
        <end position="231"/>
    </location>
</feature>
<dbReference type="InterPro" id="IPR012944">
    <property type="entry name" value="SusD_RagB_dom"/>
</dbReference>